<reference evidence="4" key="1">
    <citation type="submission" date="2022-01" db="EMBL/GenBank/DDBJ databases">
        <title>Draft genome of Methanogenium marinum DSM 15558.</title>
        <authorList>
            <person name="Chen S.-C."/>
            <person name="You Y.-T."/>
        </authorList>
    </citation>
    <scope>NUCLEOTIDE SEQUENCE</scope>
    <source>
        <strain evidence="4">DSM 15558</strain>
    </source>
</reference>
<sequence>MKKNPAMRIISVVIFLLLIQAGISSADAQTQKGTISVSSEPQGAEIYLNDEYLGIQTNTFIQDVFPGIHYVRLELEGYRTWEQIFEVREGEITYVSHGMEPVVGGPFTVSTKPEGAQIYIDGDFFGISNTILYDLPEGQHRVLLVLYNYSDYAATVTINEGISQSVVHTFETIPTTGRITVASVPSNAEIYLNGEFEGTTRKTLQEVVPGTYDVVIKKNGYDDWTGRVDVAAGKISEVIAELSPSKVLILVNTVPEEVSVSIDGVYSGTTPLEIPSEQGLHTIRIEKFGYERIETEVDVGAEGASFSYNLISMAPQAIAEAKQVVSENLEYRPKKAQEALLDAQKKYEEGDSQSAITYAESAIIIARDVDGDGVSNPFDISPNLHNIVIYISPFILLFLVLVFLGKDMLRHRVNPEIDLHLPVTIREDDMLARAEITVNAPGGPYRGFVCTVYIDGISVDHFTNPGKYDVMLSGRSPGVHRLMVHLQVAKERYGKSEKKVEETFIVEPTVQVHRAPEINGDDIIVPEETHFGTDDLYEEGKGDDANTKDDSEE</sequence>
<keyword evidence="2" id="KW-0812">Transmembrane</keyword>
<dbReference type="InterPro" id="IPR013229">
    <property type="entry name" value="PEGA"/>
</dbReference>
<proteinExistence type="predicted"/>
<dbReference type="Proteomes" id="UP001143747">
    <property type="component" value="Unassembled WGS sequence"/>
</dbReference>
<dbReference type="EMBL" id="JAKELO010000002">
    <property type="protein sequence ID" value="MDE4908416.1"/>
    <property type="molecule type" value="Genomic_DNA"/>
</dbReference>
<protein>
    <submittedName>
        <fullName evidence="4">PEGA domain-containing protein</fullName>
    </submittedName>
</protein>
<organism evidence="4 5">
    <name type="scientific">Methanogenium marinum</name>
    <dbReference type="NCBI Taxonomy" id="348610"/>
    <lineage>
        <taxon>Archaea</taxon>
        <taxon>Methanobacteriati</taxon>
        <taxon>Methanobacteriota</taxon>
        <taxon>Stenosarchaea group</taxon>
        <taxon>Methanomicrobia</taxon>
        <taxon>Methanomicrobiales</taxon>
        <taxon>Methanomicrobiaceae</taxon>
        <taxon>Methanogenium</taxon>
    </lineage>
</organism>
<keyword evidence="5" id="KW-1185">Reference proteome</keyword>
<dbReference type="RefSeq" id="WP_274925044.1">
    <property type="nucleotide sequence ID" value="NZ_JAKELO010000002.1"/>
</dbReference>
<keyword evidence="2" id="KW-1133">Transmembrane helix</keyword>
<evidence type="ECO:0000256" key="2">
    <source>
        <dbReference type="SAM" id="Phobius"/>
    </source>
</evidence>
<keyword evidence="2" id="KW-0472">Membrane</keyword>
<evidence type="ECO:0000313" key="5">
    <source>
        <dbReference type="Proteomes" id="UP001143747"/>
    </source>
</evidence>
<comment type="caution">
    <text evidence="4">The sequence shown here is derived from an EMBL/GenBank/DDBJ whole genome shotgun (WGS) entry which is preliminary data.</text>
</comment>
<accession>A0A9Q4KTF4</accession>
<feature type="region of interest" description="Disordered" evidence="1">
    <location>
        <begin position="529"/>
        <end position="553"/>
    </location>
</feature>
<dbReference type="PANTHER" id="PTHR36194">
    <property type="entry name" value="S-LAYER-LIKE PROTEIN"/>
    <property type="match status" value="1"/>
</dbReference>
<feature type="domain" description="PEGA" evidence="3">
    <location>
        <begin position="108"/>
        <end position="171"/>
    </location>
</feature>
<gene>
    <name evidence="4" type="ORF">L0665_07295</name>
</gene>
<feature type="domain" description="PEGA" evidence="3">
    <location>
        <begin position="249"/>
        <end position="302"/>
    </location>
</feature>
<dbReference type="Pfam" id="PF08308">
    <property type="entry name" value="PEGA"/>
    <property type="match status" value="4"/>
</dbReference>
<evidence type="ECO:0000259" key="3">
    <source>
        <dbReference type="Pfam" id="PF08308"/>
    </source>
</evidence>
<name>A0A9Q4KTF4_9EURY</name>
<feature type="domain" description="PEGA" evidence="3">
    <location>
        <begin position="177"/>
        <end position="244"/>
    </location>
</feature>
<dbReference type="AlphaFoldDB" id="A0A9Q4KTF4"/>
<evidence type="ECO:0000256" key="1">
    <source>
        <dbReference type="SAM" id="MobiDB-lite"/>
    </source>
</evidence>
<evidence type="ECO:0000313" key="4">
    <source>
        <dbReference type="EMBL" id="MDE4908416.1"/>
    </source>
</evidence>
<dbReference type="PANTHER" id="PTHR36194:SF1">
    <property type="entry name" value="S-LAYER-LIKE PROTEIN"/>
    <property type="match status" value="1"/>
</dbReference>
<feature type="transmembrane region" description="Helical" evidence="2">
    <location>
        <begin position="387"/>
        <end position="405"/>
    </location>
</feature>
<feature type="domain" description="PEGA" evidence="3">
    <location>
        <begin position="33"/>
        <end position="97"/>
    </location>
</feature>